<sequence length="216" mass="23505">MGAAASLEKDGLQIHLDKGWYSPGEVIHGSVIVKLKGNLKGGVAVGISKTGVSEGRWRKTGERKVYDACDDFSHMEDILERDVGQSDGGRFVLSRTKETDMDMLPSSDSVTADKGLSKGTHRFRFVLKAPNAASVSAQIIDKIGGGKCLSKSLTGQYVRLTADFLGQKVSVRLCVLDENVRKALRDDPEPSIMKKAREGNGIFTHEWKPPAARAIY</sequence>
<reference evidence="2" key="1">
    <citation type="submission" date="2014-11" db="EMBL/GenBank/DDBJ databases">
        <authorList>
            <person name="Otto D Thomas"/>
            <person name="Naeem Raeece"/>
        </authorList>
    </citation>
    <scope>NUCLEOTIDE SEQUENCE</scope>
</reference>
<dbReference type="AlphaFoldDB" id="A0A0G4I8T3"/>
<evidence type="ECO:0000259" key="1">
    <source>
        <dbReference type="Pfam" id="PF00339"/>
    </source>
</evidence>
<name>A0A0G4I8T3_9ALVE</name>
<proteinExistence type="predicted"/>
<dbReference type="VEuPathDB" id="CryptoDB:Cvel_12038"/>
<dbReference type="Gene3D" id="2.60.40.640">
    <property type="match status" value="1"/>
</dbReference>
<dbReference type="InterPro" id="IPR011021">
    <property type="entry name" value="Arrestin-like_N"/>
</dbReference>
<feature type="domain" description="Arrestin-like N-terminal" evidence="1">
    <location>
        <begin position="14"/>
        <end position="136"/>
    </location>
</feature>
<dbReference type="EMBL" id="CDMZ01005703">
    <property type="protein sequence ID" value="CEM53531.1"/>
    <property type="molecule type" value="Genomic_DNA"/>
</dbReference>
<evidence type="ECO:0000313" key="2">
    <source>
        <dbReference type="EMBL" id="CEM53531.1"/>
    </source>
</evidence>
<accession>A0A0G4I8T3</accession>
<dbReference type="InterPro" id="IPR014752">
    <property type="entry name" value="Arrestin-like_C"/>
</dbReference>
<organism evidence="2">
    <name type="scientific">Chromera velia CCMP2878</name>
    <dbReference type="NCBI Taxonomy" id="1169474"/>
    <lineage>
        <taxon>Eukaryota</taxon>
        <taxon>Sar</taxon>
        <taxon>Alveolata</taxon>
        <taxon>Colpodellida</taxon>
        <taxon>Chromeraceae</taxon>
        <taxon>Chromera</taxon>
    </lineage>
</organism>
<gene>
    <name evidence="2" type="ORF">Cvel_12038</name>
</gene>
<protein>
    <recommendedName>
        <fullName evidence="1">Arrestin-like N-terminal domain-containing protein</fullName>
    </recommendedName>
</protein>
<dbReference type="Pfam" id="PF00339">
    <property type="entry name" value="Arrestin_N"/>
    <property type="match status" value="1"/>
</dbReference>